<comment type="caution">
    <text evidence="1">The sequence shown here is derived from an EMBL/GenBank/DDBJ whole genome shotgun (WGS) entry which is preliminary data.</text>
</comment>
<reference evidence="1 2" key="1">
    <citation type="submission" date="2017-06" db="EMBL/GenBank/DDBJ databases">
        <title>Draft Genome Sequence of Natranaerobius trueperi halophilic, alkalithermophilic bacteria from soda lakes.</title>
        <authorList>
            <person name="Zhao B."/>
        </authorList>
    </citation>
    <scope>NUCLEOTIDE SEQUENCE [LARGE SCALE GENOMIC DNA]</scope>
    <source>
        <strain evidence="1 2">DSM 18760</strain>
    </source>
</reference>
<dbReference type="RefSeq" id="WP_158212279.1">
    <property type="nucleotide sequence ID" value="NZ_NIQC01000003.1"/>
</dbReference>
<evidence type="ECO:0000313" key="1">
    <source>
        <dbReference type="EMBL" id="OWZ84625.1"/>
    </source>
</evidence>
<gene>
    <name evidence="1" type="ORF">CDO51_02370</name>
</gene>
<dbReference type="EMBL" id="NIQC01000003">
    <property type="protein sequence ID" value="OWZ84625.1"/>
    <property type="molecule type" value="Genomic_DNA"/>
</dbReference>
<evidence type="ECO:0000313" key="2">
    <source>
        <dbReference type="Proteomes" id="UP000214588"/>
    </source>
</evidence>
<sequence>MDFTKITGDNLFRPFLINSAYTLMNRQNEDVFFRTEVQADYLNNAYGIKENFIDTRMSADASIFLVDVGKEYNNENIIKRGKEYLNYFSNLKKRSYS</sequence>
<dbReference type="AlphaFoldDB" id="A0A226C0A8"/>
<protein>
    <submittedName>
        <fullName evidence="1">Uncharacterized protein</fullName>
    </submittedName>
</protein>
<name>A0A226C0A8_9FIRM</name>
<dbReference type="OrthoDB" id="1736525at2"/>
<proteinExistence type="predicted"/>
<dbReference type="Proteomes" id="UP000214588">
    <property type="component" value="Unassembled WGS sequence"/>
</dbReference>
<accession>A0A226C0A8</accession>
<organism evidence="1 2">
    <name type="scientific">Natranaerobius trueperi</name>
    <dbReference type="NCBI Taxonomy" id="759412"/>
    <lineage>
        <taxon>Bacteria</taxon>
        <taxon>Bacillati</taxon>
        <taxon>Bacillota</taxon>
        <taxon>Clostridia</taxon>
        <taxon>Natranaerobiales</taxon>
        <taxon>Natranaerobiaceae</taxon>
        <taxon>Natranaerobius</taxon>
    </lineage>
</organism>
<keyword evidence="2" id="KW-1185">Reference proteome</keyword>